<name>C0VYT3_9ACTO</name>
<evidence type="ECO:0000256" key="4">
    <source>
        <dbReference type="ARBA" id="ARBA00022692"/>
    </source>
</evidence>
<evidence type="ECO:0008006" key="10">
    <source>
        <dbReference type="Google" id="ProtNLM"/>
    </source>
</evidence>
<dbReference type="AlphaFoldDB" id="C0VYT3"/>
<feature type="transmembrane region" description="Helical" evidence="7">
    <location>
        <begin position="30"/>
        <end position="53"/>
    </location>
</feature>
<keyword evidence="9" id="KW-1185">Reference proteome</keyword>
<evidence type="ECO:0000256" key="1">
    <source>
        <dbReference type="ARBA" id="ARBA00004651"/>
    </source>
</evidence>
<keyword evidence="3" id="KW-1003">Cell membrane</keyword>
<organism evidence="8 9">
    <name type="scientific">Gleimia coleocanis DSM 15436</name>
    <dbReference type="NCBI Taxonomy" id="525245"/>
    <lineage>
        <taxon>Bacteria</taxon>
        <taxon>Bacillati</taxon>
        <taxon>Actinomycetota</taxon>
        <taxon>Actinomycetes</taxon>
        <taxon>Actinomycetales</taxon>
        <taxon>Actinomycetaceae</taxon>
        <taxon>Gleimia</taxon>
    </lineage>
</organism>
<evidence type="ECO:0000313" key="8">
    <source>
        <dbReference type="EMBL" id="EEH64586.1"/>
    </source>
</evidence>
<dbReference type="HOGENOM" id="CLU_160040_1_1_11"/>
<dbReference type="PANTHER" id="PTHR33884:SF3">
    <property type="entry name" value="UPF0410 PROTEIN YMGE"/>
    <property type="match status" value="1"/>
</dbReference>
<reference evidence="8 9" key="1">
    <citation type="submission" date="2009-01" db="EMBL/GenBank/DDBJ databases">
        <authorList>
            <person name="Qin X."/>
            <person name="Bachman B."/>
            <person name="Battles P."/>
            <person name="Bell A."/>
            <person name="Bess C."/>
            <person name="Bickham C."/>
            <person name="Chaboub L."/>
            <person name="Chen D."/>
            <person name="Coyle M."/>
            <person name="Deiros D.R."/>
            <person name="Dinh H."/>
            <person name="Forbes L."/>
            <person name="Fowler G."/>
            <person name="Francisco L."/>
            <person name="Fu Q."/>
            <person name="Gubbala S."/>
            <person name="Hale W."/>
            <person name="Han Y."/>
            <person name="Hemphill L."/>
            <person name="Highlander S.K."/>
            <person name="Hirani K."/>
            <person name="Hogues M."/>
            <person name="Jackson L."/>
            <person name="Jakkamsetti A."/>
            <person name="Javaid M."/>
            <person name="Jiang H."/>
            <person name="Korchina V."/>
            <person name="Kovar C."/>
            <person name="Lara F."/>
            <person name="Lee S."/>
            <person name="Mata R."/>
            <person name="Mathew T."/>
            <person name="Moen C."/>
            <person name="Morales K."/>
            <person name="Munidasa M."/>
            <person name="Nazareth L."/>
            <person name="Ngo R."/>
            <person name="Nguyen L."/>
            <person name="Okwuonu G."/>
            <person name="Ongeri F."/>
            <person name="Patil S."/>
            <person name="Petrosino J."/>
            <person name="Pham C."/>
            <person name="Pham P."/>
            <person name="Pu L.-L."/>
            <person name="Puazo M."/>
            <person name="Raj R."/>
            <person name="Reid J."/>
            <person name="Rouhana J."/>
            <person name="Saada N."/>
            <person name="Shang Y."/>
            <person name="Simmons D."/>
            <person name="Thornton R."/>
            <person name="Warren J."/>
            <person name="Weissenberger G."/>
            <person name="Zhang J."/>
            <person name="Zhang L."/>
            <person name="Zhou C."/>
            <person name="Zhu D."/>
            <person name="Muzny D."/>
            <person name="Worley K."/>
            <person name="Gibbs R."/>
        </authorList>
    </citation>
    <scope>NUCLEOTIDE SEQUENCE [LARGE SCALE GENOMIC DNA]</scope>
    <source>
        <strain evidence="8 9">DSM 15436</strain>
    </source>
</reference>
<dbReference type="GO" id="GO:0005886">
    <property type="term" value="C:plasma membrane"/>
    <property type="evidence" value="ECO:0007669"/>
    <property type="project" value="UniProtKB-SubCell"/>
</dbReference>
<sequence>MGTGITGFIIVGSLFGAIARLFMRGTSSLILVWTVVLGALGAFLGGWIAGLVHTRPGGLASWFFAVLVSISLLSIYGFFNTKE</sequence>
<dbReference type="OrthoDB" id="5197368at2"/>
<evidence type="ECO:0000256" key="2">
    <source>
        <dbReference type="ARBA" id="ARBA00011006"/>
    </source>
</evidence>
<evidence type="ECO:0000256" key="6">
    <source>
        <dbReference type="ARBA" id="ARBA00023136"/>
    </source>
</evidence>
<feature type="transmembrane region" description="Helical" evidence="7">
    <location>
        <begin position="59"/>
        <end position="79"/>
    </location>
</feature>
<dbReference type="STRING" id="525245.HMPREF0044_0323"/>
<dbReference type="EMBL" id="ACFG01000004">
    <property type="protein sequence ID" value="EEH64586.1"/>
    <property type="molecule type" value="Genomic_DNA"/>
</dbReference>
<dbReference type="PANTHER" id="PTHR33884">
    <property type="entry name" value="UPF0410 PROTEIN YMGE"/>
    <property type="match status" value="1"/>
</dbReference>
<dbReference type="Proteomes" id="UP000010301">
    <property type="component" value="Unassembled WGS sequence"/>
</dbReference>
<protein>
    <recommendedName>
        <fullName evidence="10">Transglycosylase associated protein</fullName>
    </recommendedName>
</protein>
<comment type="subcellular location">
    <subcellularLocation>
        <location evidence="1">Cell membrane</location>
        <topology evidence="1">Multi-pass membrane protein</topology>
    </subcellularLocation>
</comment>
<evidence type="ECO:0000256" key="5">
    <source>
        <dbReference type="ARBA" id="ARBA00022989"/>
    </source>
</evidence>
<keyword evidence="5 7" id="KW-1133">Transmembrane helix</keyword>
<gene>
    <name evidence="8" type="ORF">HMPREF0044_0323</name>
</gene>
<evidence type="ECO:0000256" key="7">
    <source>
        <dbReference type="SAM" id="Phobius"/>
    </source>
</evidence>
<evidence type="ECO:0000313" key="9">
    <source>
        <dbReference type="Proteomes" id="UP000010301"/>
    </source>
</evidence>
<dbReference type="InterPro" id="IPR007341">
    <property type="entry name" value="Transgly_assoc"/>
</dbReference>
<comment type="similarity">
    <text evidence="2">Belongs to the UPF0410 family.</text>
</comment>
<keyword evidence="4 7" id="KW-0812">Transmembrane</keyword>
<accession>C0VYT3</accession>
<proteinExistence type="inferred from homology"/>
<comment type="caution">
    <text evidence="8">The sequence shown here is derived from an EMBL/GenBank/DDBJ whole genome shotgun (WGS) entry which is preliminary data.</text>
</comment>
<feature type="transmembrane region" description="Helical" evidence="7">
    <location>
        <begin position="6"/>
        <end position="23"/>
    </location>
</feature>
<dbReference type="RefSeq" id="WP_006547320.1">
    <property type="nucleotide sequence ID" value="NZ_DS999545.1"/>
</dbReference>
<keyword evidence="6 7" id="KW-0472">Membrane</keyword>
<evidence type="ECO:0000256" key="3">
    <source>
        <dbReference type="ARBA" id="ARBA00022475"/>
    </source>
</evidence>